<name>A0ABN2TLZ9_9ACTN</name>
<gene>
    <name evidence="2" type="ORF">GCM10009839_06290</name>
</gene>
<comment type="caution">
    <text evidence="2">The sequence shown here is derived from an EMBL/GenBank/DDBJ whole genome shotgun (WGS) entry which is preliminary data.</text>
</comment>
<protein>
    <submittedName>
        <fullName evidence="2">DUF4255 domain-containing protein</fullName>
    </submittedName>
</protein>
<evidence type="ECO:0000313" key="3">
    <source>
        <dbReference type="Proteomes" id="UP001500751"/>
    </source>
</evidence>
<sequence length="201" mass="22068">MISEVDKALRDIIALKVPNTPVRFEAPSKEWAEQIGGAQTINVFLYDLREAVAGTSVGGYRLNQTPNGWLTADSVGQATHTIDPPRWYTLSYMVTAWYQDPGDMHRVLEDLLIALTTKLTLDIPFSDVLKPLSPVAEVVVAAPPDNRTVSELWSALGNRPLPNVNLAVTLPLDRWRTDGPTAIGGERVKQVVVTASELRTP</sequence>
<dbReference type="Pfam" id="PF14065">
    <property type="entry name" value="Pvc16_N"/>
    <property type="match status" value="1"/>
</dbReference>
<keyword evidence="3" id="KW-1185">Reference proteome</keyword>
<dbReference type="EMBL" id="BAAAQN010000003">
    <property type="protein sequence ID" value="GAA2014149.1"/>
    <property type="molecule type" value="Genomic_DNA"/>
</dbReference>
<dbReference type="Proteomes" id="UP001500751">
    <property type="component" value="Unassembled WGS sequence"/>
</dbReference>
<dbReference type="RefSeq" id="WP_344663938.1">
    <property type="nucleotide sequence ID" value="NZ_BAAAQN010000003.1"/>
</dbReference>
<proteinExistence type="predicted"/>
<evidence type="ECO:0000313" key="2">
    <source>
        <dbReference type="EMBL" id="GAA2014149.1"/>
    </source>
</evidence>
<feature type="domain" description="Pvc16 N-terminal" evidence="1">
    <location>
        <begin position="4"/>
        <end position="173"/>
    </location>
</feature>
<dbReference type="InterPro" id="IPR025351">
    <property type="entry name" value="Pvc16_N"/>
</dbReference>
<accession>A0ABN2TLZ9</accession>
<organism evidence="2 3">
    <name type="scientific">Catenulispora yoronensis</name>
    <dbReference type="NCBI Taxonomy" id="450799"/>
    <lineage>
        <taxon>Bacteria</taxon>
        <taxon>Bacillati</taxon>
        <taxon>Actinomycetota</taxon>
        <taxon>Actinomycetes</taxon>
        <taxon>Catenulisporales</taxon>
        <taxon>Catenulisporaceae</taxon>
        <taxon>Catenulispora</taxon>
    </lineage>
</organism>
<reference evidence="2 3" key="1">
    <citation type="journal article" date="2019" name="Int. J. Syst. Evol. Microbiol.">
        <title>The Global Catalogue of Microorganisms (GCM) 10K type strain sequencing project: providing services to taxonomists for standard genome sequencing and annotation.</title>
        <authorList>
            <consortium name="The Broad Institute Genomics Platform"/>
            <consortium name="The Broad Institute Genome Sequencing Center for Infectious Disease"/>
            <person name="Wu L."/>
            <person name="Ma J."/>
        </authorList>
    </citation>
    <scope>NUCLEOTIDE SEQUENCE [LARGE SCALE GENOMIC DNA]</scope>
    <source>
        <strain evidence="2 3">JCM 16014</strain>
    </source>
</reference>
<evidence type="ECO:0000259" key="1">
    <source>
        <dbReference type="Pfam" id="PF14065"/>
    </source>
</evidence>